<accession>A0AAV4VTB2</accession>
<dbReference type="EMBL" id="BPLQ01013528">
    <property type="protein sequence ID" value="GIY72859.1"/>
    <property type="molecule type" value="Genomic_DNA"/>
</dbReference>
<name>A0AAV4VTB2_9ARAC</name>
<proteinExistence type="predicted"/>
<evidence type="ECO:0000313" key="2">
    <source>
        <dbReference type="EMBL" id="GIY72859.1"/>
    </source>
</evidence>
<dbReference type="Proteomes" id="UP001054837">
    <property type="component" value="Unassembled WGS sequence"/>
</dbReference>
<feature type="region of interest" description="Disordered" evidence="1">
    <location>
        <begin position="1"/>
        <end position="20"/>
    </location>
</feature>
<keyword evidence="3" id="KW-1185">Reference proteome</keyword>
<organism evidence="2 3">
    <name type="scientific">Caerostris darwini</name>
    <dbReference type="NCBI Taxonomy" id="1538125"/>
    <lineage>
        <taxon>Eukaryota</taxon>
        <taxon>Metazoa</taxon>
        <taxon>Ecdysozoa</taxon>
        <taxon>Arthropoda</taxon>
        <taxon>Chelicerata</taxon>
        <taxon>Arachnida</taxon>
        <taxon>Araneae</taxon>
        <taxon>Araneomorphae</taxon>
        <taxon>Entelegynae</taxon>
        <taxon>Araneoidea</taxon>
        <taxon>Araneidae</taxon>
        <taxon>Caerostris</taxon>
    </lineage>
</organism>
<evidence type="ECO:0000256" key="1">
    <source>
        <dbReference type="SAM" id="MobiDB-lite"/>
    </source>
</evidence>
<dbReference type="AlphaFoldDB" id="A0AAV4VTB2"/>
<reference evidence="2 3" key="1">
    <citation type="submission" date="2021-06" db="EMBL/GenBank/DDBJ databases">
        <title>Caerostris darwini draft genome.</title>
        <authorList>
            <person name="Kono N."/>
            <person name="Arakawa K."/>
        </authorList>
    </citation>
    <scope>NUCLEOTIDE SEQUENCE [LARGE SCALE GENOMIC DNA]</scope>
</reference>
<comment type="caution">
    <text evidence="2">The sequence shown here is derived from an EMBL/GenBank/DDBJ whole genome shotgun (WGS) entry which is preliminary data.</text>
</comment>
<sequence length="108" mass="12047">MDIPPNHLHKRDIRKNSNTNWGTTLNKHLIPGEKYENSNKKNGGVFEPHITCPGKETATMGAHRIDGSAESSSLCPTKDAVSCFTFLLISVHFGKMVIVSMSFCRRFL</sequence>
<gene>
    <name evidence="2" type="ORF">CDAR_305821</name>
</gene>
<protein>
    <submittedName>
        <fullName evidence="2">Uncharacterized protein</fullName>
    </submittedName>
</protein>
<evidence type="ECO:0000313" key="3">
    <source>
        <dbReference type="Proteomes" id="UP001054837"/>
    </source>
</evidence>